<dbReference type="PIRSF" id="PIRSF012535">
    <property type="entry name" value="UCP012535"/>
    <property type="match status" value="1"/>
</dbReference>
<proteinExistence type="inferred from homology"/>
<gene>
    <name evidence="2 6" type="primary">bshC</name>
    <name evidence="6" type="ORF">SYV04_16395</name>
</gene>
<dbReference type="EC" id="6.-.-.-" evidence="2"/>
<feature type="domain" description="Bacillithiol biosynthesis BshC C-terminal coiled-coil" evidence="5">
    <location>
        <begin position="406"/>
        <end position="557"/>
    </location>
</feature>
<dbReference type="InterPro" id="IPR055398">
    <property type="entry name" value="Rossmann-like_BshC"/>
</dbReference>
<dbReference type="Pfam" id="PF24850">
    <property type="entry name" value="CC_BshC"/>
    <property type="match status" value="1"/>
</dbReference>
<keyword evidence="1 2" id="KW-0436">Ligase</keyword>
<evidence type="ECO:0000259" key="5">
    <source>
        <dbReference type="Pfam" id="PF24850"/>
    </source>
</evidence>
<evidence type="ECO:0000256" key="3">
    <source>
        <dbReference type="SAM" id="MobiDB-lite"/>
    </source>
</evidence>
<sequence>MRKSFAPPRTPGRPGTPDLLSGRTVTSSFSAEWLRGDPRALAFLPDRFRHKSARAEAVAAAASRTVSPALLEALVARNTRLAPNPARERNLELLSRPGTVAVVTGQQVGLFLGPLFTIYKAASAIVAARTLAEETGRPCVPVFWLQTEDHDLPEIDHCFVPRGTGTPLRLSLELSDAATSRIPVAHRHLDEGVTRALAALKAELGTQPHAGEHLELLERAYRPEATLADAFAEVLASVFADEGLVFLDPRDPRVSPFAAPIHRRALEEAAAISTALASQGSALSEAGFSEQVHIRPGSPLGFFSPDGLEGARYRLDPAASPGTWSLVGHPDNRFVTTAELLTWLEREPLRFTTSALLRPILQDTLLPTAAYVGGPGEIAYFAQLAPLYAHVGLPMPLIVPRARFRVLDDRTRGLLEKLGLSPDEATAPRDELLARLAAQAAGEGFDPPEAVEARLMGTLAPELARLGQCMAALDPSFAHAIERTEESVRTALSRLVAKYGRALGQRDQVTLERLDRLRAYLAPEGTPQERFYGLPYYACRFGARAFTRMVLEACEPFSGSLKDLRP</sequence>
<evidence type="ECO:0000259" key="4">
    <source>
        <dbReference type="Pfam" id="PF10079"/>
    </source>
</evidence>
<feature type="domain" description="Bacillithiol biosynthesis BshC N-terminal Rossmann-like" evidence="4">
    <location>
        <begin position="26"/>
        <end position="401"/>
    </location>
</feature>
<comment type="caution">
    <text evidence="6">The sequence shown here is derived from an EMBL/GenBank/DDBJ whole genome shotgun (WGS) entry which is preliminary data.</text>
</comment>
<evidence type="ECO:0000256" key="2">
    <source>
        <dbReference type="HAMAP-Rule" id="MF_01867"/>
    </source>
</evidence>
<name>A0ABU5H568_9BACT</name>
<dbReference type="EMBL" id="JAXIVS010000005">
    <property type="protein sequence ID" value="MDY7227999.1"/>
    <property type="molecule type" value="Genomic_DNA"/>
</dbReference>
<evidence type="ECO:0000313" key="6">
    <source>
        <dbReference type="EMBL" id="MDY7227999.1"/>
    </source>
</evidence>
<comment type="similarity">
    <text evidence="2">Belongs to the BshC family.</text>
</comment>
<dbReference type="InterPro" id="IPR011199">
    <property type="entry name" value="Bacillithiol_biosynth_BshC"/>
</dbReference>
<dbReference type="InterPro" id="IPR055399">
    <property type="entry name" value="CC_BshC"/>
</dbReference>
<reference evidence="6 7" key="1">
    <citation type="submission" date="2023-12" db="EMBL/GenBank/DDBJ databases">
        <title>the genome sequence of Hyalangium sp. s54d21.</title>
        <authorList>
            <person name="Zhang X."/>
        </authorList>
    </citation>
    <scope>NUCLEOTIDE SEQUENCE [LARGE SCALE GENOMIC DNA]</scope>
    <source>
        <strain evidence="7">s54d21</strain>
    </source>
</reference>
<evidence type="ECO:0000313" key="7">
    <source>
        <dbReference type="Proteomes" id="UP001291309"/>
    </source>
</evidence>
<accession>A0ABU5H568</accession>
<feature type="region of interest" description="Disordered" evidence="3">
    <location>
        <begin position="1"/>
        <end position="23"/>
    </location>
</feature>
<protein>
    <recommendedName>
        <fullName evidence="2">Putative cysteine ligase BshC</fullName>
        <ecNumber evidence="2">6.-.-.-</ecNumber>
    </recommendedName>
</protein>
<organism evidence="6 7">
    <name type="scientific">Hyalangium rubrum</name>
    <dbReference type="NCBI Taxonomy" id="3103134"/>
    <lineage>
        <taxon>Bacteria</taxon>
        <taxon>Pseudomonadati</taxon>
        <taxon>Myxococcota</taxon>
        <taxon>Myxococcia</taxon>
        <taxon>Myxococcales</taxon>
        <taxon>Cystobacterineae</taxon>
        <taxon>Archangiaceae</taxon>
        <taxon>Hyalangium</taxon>
    </lineage>
</organism>
<keyword evidence="7" id="KW-1185">Reference proteome</keyword>
<dbReference type="Pfam" id="PF10079">
    <property type="entry name" value="Rossmann-like_BshC"/>
    <property type="match status" value="1"/>
</dbReference>
<dbReference type="NCBIfam" id="TIGR03998">
    <property type="entry name" value="thiol_BshC"/>
    <property type="match status" value="1"/>
</dbReference>
<dbReference type="Proteomes" id="UP001291309">
    <property type="component" value="Unassembled WGS sequence"/>
</dbReference>
<dbReference type="RefSeq" id="WP_321546727.1">
    <property type="nucleotide sequence ID" value="NZ_JAXIVS010000005.1"/>
</dbReference>
<dbReference type="HAMAP" id="MF_01867">
    <property type="entry name" value="BshC"/>
    <property type="match status" value="1"/>
</dbReference>
<evidence type="ECO:0000256" key="1">
    <source>
        <dbReference type="ARBA" id="ARBA00022598"/>
    </source>
</evidence>